<name>A0ABT6RCK2_9BACT</name>
<evidence type="ECO:0000259" key="2">
    <source>
        <dbReference type="Pfam" id="PF09314"/>
    </source>
</evidence>
<accession>A0ABT6RCK2</accession>
<evidence type="ECO:0000256" key="1">
    <source>
        <dbReference type="ARBA" id="ARBA00022679"/>
    </source>
</evidence>
<dbReference type="Gene3D" id="3.40.50.2000">
    <property type="entry name" value="Glycogen Phosphorylase B"/>
    <property type="match status" value="2"/>
</dbReference>
<protein>
    <submittedName>
        <fullName evidence="3">DUF1972 domain-containing protein</fullName>
    </submittedName>
</protein>
<reference evidence="3 4" key="1">
    <citation type="submission" date="2023-05" db="EMBL/GenBank/DDBJ databases">
        <title>Genome sequence of Pinibacter sp. MAH-24.</title>
        <authorList>
            <person name="Huq M.A."/>
        </authorList>
    </citation>
    <scope>NUCLEOTIDE SEQUENCE [LARGE SCALE GENOMIC DNA]</scope>
    <source>
        <strain evidence="3 4">MAH-24</strain>
    </source>
</reference>
<sequence>MRIGIIGTRGIPNRHGGFEQFVECVAPVLVERGHEVFVYNSSLHPYQGNEWKGVKIIHQSDPEDKLGSAGQFIYDLNCILDSRKRNYDIILQLGYTSSSVWSFLYSGKSVLITNMDGLEWKRSKYSKAVKLFLKSAERWAALYSDYLIADSKGIQSYLWDKYKKQSEFIAYGATPIATSSEAVLKPYNLEKYKYNMLIARMEPENNIEAIIRGHVKAAHKVPLVVVGGLNNQYGKQLKEKYESAFIIFTGAIYDLDTLDNLRFYSNLYFHGHSVGGTNPSLLEAMSSNALIVANENIFNRSVLGDDAFYFENENDVASVLDSELKKEDNLQMLSENQEKILLHYSWTQIINKLELFLTNSLKTKSH</sequence>
<evidence type="ECO:0000313" key="4">
    <source>
        <dbReference type="Proteomes" id="UP001226434"/>
    </source>
</evidence>
<gene>
    <name evidence="3" type="ORF">QJ048_10780</name>
</gene>
<dbReference type="Pfam" id="PF09314">
    <property type="entry name" value="DUF1972"/>
    <property type="match status" value="1"/>
</dbReference>
<proteinExistence type="predicted"/>
<dbReference type="RefSeq" id="WP_282334357.1">
    <property type="nucleotide sequence ID" value="NZ_JASBRG010000006.1"/>
</dbReference>
<organism evidence="3 4">
    <name type="scientific">Pinibacter soli</name>
    <dbReference type="NCBI Taxonomy" id="3044211"/>
    <lineage>
        <taxon>Bacteria</taxon>
        <taxon>Pseudomonadati</taxon>
        <taxon>Bacteroidota</taxon>
        <taxon>Chitinophagia</taxon>
        <taxon>Chitinophagales</taxon>
        <taxon>Chitinophagaceae</taxon>
        <taxon>Pinibacter</taxon>
    </lineage>
</organism>
<dbReference type="PANTHER" id="PTHR46401">
    <property type="entry name" value="GLYCOSYLTRANSFERASE WBBK-RELATED"/>
    <property type="match status" value="1"/>
</dbReference>
<keyword evidence="1" id="KW-0808">Transferase</keyword>
<dbReference type="Proteomes" id="UP001226434">
    <property type="component" value="Unassembled WGS sequence"/>
</dbReference>
<dbReference type="PANTHER" id="PTHR46401:SF2">
    <property type="entry name" value="GLYCOSYLTRANSFERASE WBBK-RELATED"/>
    <property type="match status" value="1"/>
</dbReference>
<dbReference type="EMBL" id="JASBRG010000006">
    <property type="protein sequence ID" value="MDI3320260.1"/>
    <property type="molecule type" value="Genomic_DNA"/>
</dbReference>
<feature type="domain" description="DUF1972" evidence="2">
    <location>
        <begin position="4"/>
        <end position="173"/>
    </location>
</feature>
<keyword evidence="4" id="KW-1185">Reference proteome</keyword>
<evidence type="ECO:0000313" key="3">
    <source>
        <dbReference type="EMBL" id="MDI3320260.1"/>
    </source>
</evidence>
<dbReference type="SUPFAM" id="SSF53756">
    <property type="entry name" value="UDP-Glycosyltransferase/glycogen phosphorylase"/>
    <property type="match status" value="1"/>
</dbReference>
<comment type="caution">
    <text evidence="3">The sequence shown here is derived from an EMBL/GenBank/DDBJ whole genome shotgun (WGS) entry which is preliminary data.</text>
</comment>
<dbReference type="InterPro" id="IPR015393">
    <property type="entry name" value="DUF1972"/>
</dbReference>